<dbReference type="GeneID" id="80536599"/>
<reference evidence="2" key="1">
    <citation type="submission" date="2019-08" db="EMBL/GenBank/DDBJ databases">
        <authorList>
            <person name="Wright A.A."/>
            <person name="Harper S."/>
        </authorList>
    </citation>
    <scope>NUCLEOTIDE SEQUENCE</scope>
    <source>
        <strain evidence="2">WA1</strain>
    </source>
</reference>
<name>A0A6C0X247_9MONO</name>
<accession>A0A6C0X247</accession>
<protein>
    <submittedName>
        <fullName evidence="2">Uncharacterized protein</fullName>
    </submittedName>
</protein>
<dbReference type="KEGG" id="vg:80536599"/>
<organism evidence="2 3">
    <name type="scientific">Apple virus B</name>
    <dbReference type="NCBI Taxonomy" id="2709746"/>
    <lineage>
        <taxon>Viruses</taxon>
        <taxon>Riboviria</taxon>
        <taxon>Orthornavirae</taxon>
        <taxon>Negarnaviricota</taxon>
        <taxon>Haploviricotina</taxon>
        <taxon>Monjiviricetes</taxon>
        <taxon>Mononegavirales</taxon>
        <taxon>Mymonaviridae</taxon>
        <taxon>Rhizomonavirus</taxon>
        <taxon>Rhizomonavirus mali</taxon>
    </lineage>
</organism>
<proteinExistence type="predicted"/>
<evidence type="ECO:0000256" key="1">
    <source>
        <dbReference type="SAM" id="MobiDB-lite"/>
    </source>
</evidence>
<sequence>MSYAAAVKKPTSAAAMPRPKQIQYAPKPFMTMTEFESKMKASAFDSEGVSLSKKASGMCHQKGARTCPSGRRAHGETCSCDKRDIMLCQTTERYVWKYEKPLAPRVDAFNPIRQARRQELTKEYGILFA</sequence>
<evidence type="ECO:0000313" key="2">
    <source>
        <dbReference type="EMBL" id="QIC52849.1"/>
    </source>
</evidence>
<dbReference type="Proteomes" id="UP000682787">
    <property type="component" value="Segment"/>
</dbReference>
<keyword evidence="3" id="KW-1185">Reference proteome</keyword>
<evidence type="ECO:0000313" key="3">
    <source>
        <dbReference type="Proteomes" id="UP000682787"/>
    </source>
</evidence>
<dbReference type="EMBL" id="MN386971">
    <property type="protein sequence ID" value="QIC52849.1"/>
    <property type="molecule type" value="Genomic_RNA"/>
</dbReference>
<feature type="compositionally biased region" description="Low complexity" evidence="1">
    <location>
        <begin position="1"/>
        <end position="15"/>
    </location>
</feature>
<dbReference type="RefSeq" id="YP_010798413.1">
    <property type="nucleotide sequence ID" value="NC_076445.1"/>
</dbReference>
<feature type="region of interest" description="Disordered" evidence="1">
    <location>
        <begin position="1"/>
        <end position="20"/>
    </location>
</feature>